<dbReference type="InterPro" id="IPR020761">
    <property type="entry name" value="UPF0114_bac"/>
</dbReference>
<evidence type="ECO:0000256" key="4">
    <source>
        <dbReference type="ARBA" id="ARBA00022692"/>
    </source>
</evidence>
<keyword evidence="3 7" id="KW-1003">Cell membrane</keyword>
<feature type="compositionally biased region" description="Basic and acidic residues" evidence="8">
    <location>
        <begin position="257"/>
        <end position="266"/>
    </location>
</feature>
<proteinExistence type="inferred from homology"/>
<gene>
    <name evidence="9" type="ORF">GCM10022381_19480</name>
</gene>
<sequence length="266" mass="29415">MTDAPTKLPTTRQYPPQNRWLQSVGFLIFFSRWLQAPLYLGLIVAQVVYVVVFITELVHLAGEVFNDLSHIDESMIMLSVLGLIDVVMIANLLIMVIIGGYETFVSKIKIDGHPDQPEWLSHVNANVLKVKLAMAIIGISSIHLLKTFIEVGDMAPRGEVSTGKNITGESYTWDGVMWQVIIHMVFIVSAIALAWIDKISRSDDHHQAPVLVSHQVQASVDHAPTANASHAHTSTHVPAAHVEPLDHSHGGGQHPHHTAEPERERV</sequence>
<comment type="subcellular location">
    <subcellularLocation>
        <location evidence="1 7">Cell membrane</location>
        <topology evidence="1 7">Multi-pass membrane protein</topology>
    </subcellularLocation>
</comment>
<dbReference type="Pfam" id="PF03350">
    <property type="entry name" value="UPF0114"/>
    <property type="match status" value="1"/>
</dbReference>
<dbReference type="NCBIfam" id="TIGR00645">
    <property type="entry name" value="HI0507"/>
    <property type="match status" value="1"/>
</dbReference>
<feature type="transmembrane region" description="Helical" evidence="7">
    <location>
        <begin position="176"/>
        <end position="196"/>
    </location>
</feature>
<dbReference type="InterPro" id="IPR005134">
    <property type="entry name" value="UPF0114"/>
</dbReference>
<dbReference type="PANTHER" id="PTHR38596:SF1">
    <property type="entry name" value="UPF0114 PROTEIN YQHA"/>
    <property type="match status" value="1"/>
</dbReference>
<evidence type="ECO:0000313" key="9">
    <source>
        <dbReference type="EMBL" id="GAA3877046.1"/>
    </source>
</evidence>
<evidence type="ECO:0000256" key="8">
    <source>
        <dbReference type="SAM" id="MobiDB-lite"/>
    </source>
</evidence>
<dbReference type="RefSeq" id="WP_345065540.1">
    <property type="nucleotide sequence ID" value="NZ_BAABCN010000004.1"/>
</dbReference>
<keyword evidence="4 7" id="KW-0812">Transmembrane</keyword>
<dbReference type="PANTHER" id="PTHR38596">
    <property type="entry name" value="UPF0114 PROTEIN YQHA"/>
    <property type="match status" value="1"/>
</dbReference>
<organism evidence="9 10">
    <name type="scientific">Leifsonia kafniensis</name>
    <dbReference type="NCBI Taxonomy" id="475957"/>
    <lineage>
        <taxon>Bacteria</taxon>
        <taxon>Bacillati</taxon>
        <taxon>Actinomycetota</taxon>
        <taxon>Actinomycetes</taxon>
        <taxon>Micrococcales</taxon>
        <taxon>Microbacteriaceae</taxon>
        <taxon>Leifsonia</taxon>
    </lineage>
</organism>
<feature type="transmembrane region" description="Helical" evidence="7">
    <location>
        <begin position="36"/>
        <end position="55"/>
    </location>
</feature>
<evidence type="ECO:0000256" key="3">
    <source>
        <dbReference type="ARBA" id="ARBA00022475"/>
    </source>
</evidence>
<reference evidence="10" key="1">
    <citation type="journal article" date="2019" name="Int. J. Syst. Evol. Microbiol.">
        <title>The Global Catalogue of Microorganisms (GCM) 10K type strain sequencing project: providing services to taxonomists for standard genome sequencing and annotation.</title>
        <authorList>
            <consortium name="The Broad Institute Genomics Platform"/>
            <consortium name="The Broad Institute Genome Sequencing Center for Infectious Disease"/>
            <person name="Wu L."/>
            <person name="Ma J."/>
        </authorList>
    </citation>
    <scope>NUCLEOTIDE SEQUENCE [LARGE SCALE GENOMIC DNA]</scope>
    <source>
        <strain evidence="10">JCM 17021</strain>
    </source>
</reference>
<feature type="transmembrane region" description="Helical" evidence="7">
    <location>
        <begin position="75"/>
        <end position="101"/>
    </location>
</feature>
<keyword evidence="6 7" id="KW-0472">Membrane</keyword>
<protein>
    <recommendedName>
        <fullName evidence="7">UPF0114 protein GCM10022381_19480</fullName>
    </recommendedName>
</protein>
<evidence type="ECO:0000256" key="5">
    <source>
        <dbReference type="ARBA" id="ARBA00022989"/>
    </source>
</evidence>
<keyword evidence="5 7" id="KW-1133">Transmembrane helix</keyword>
<name>A0ABP7KGL9_9MICO</name>
<evidence type="ECO:0000256" key="7">
    <source>
        <dbReference type="HAMAP-Rule" id="MF_00143"/>
    </source>
</evidence>
<dbReference type="EMBL" id="BAABCN010000004">
    <property type="protein sequence ID" value="GAA3877046.1"/>
    <property type="molecule type" value="Genomic_DNA"/>
</dbReference>
<accession>A0ABP7KGL9</accession>
<dbReference type="Proteomes" id="UP001501803">
    <property type="component" value="Unassembled WGS sequence"/>
</dbReference>
<evidence type="ECO:0000256" key="6">
    <source>
        <dbReference type="ARBA" id="ARBA00023136"/>
    </source>
</evidence>
<keyword evidence="10" id="KW-1185">Reference proteome</keyword>
<dbReference type="HAMAP" id="MF_00143">
    <property type="entry name" value="UPF0114"/>
    <property type="match status" value="1"/>
</dbReference>
<evidence type="ECO:0000256" key="2">
    <source>
        <dbReference type="ARBA" id="ARBA00005774"/>
    </source>
</evidence>
<evidence type="ECO:0000313" key="10">
    <source>
        <dbReference type="Proteomes" id="UP001501803"/>
    </source>
</evidence>
<evidence type="ECO:0000256" key="1">
    <source>
        <dbReference type="ARBA" id="ARBA00004651"/>
    </source>
</evidence>
<comment type="similarity">
    <text evidence="2 7">Belongs to the UPF0114 family.</text>
</comment>
<comment type="caution">
    <text evidence="9">The sequence shown here is derived from an EMBL/GenBank/DDBJ whole genome shotgun (WGS) entry which is preliminary data.</text>
</comment>
<feature type="region of interest" description="Disordered" evidence="8">
    <location>
        <begin position="242"/>
        <end position="266"/>
    </location>
</feature>